<dbReference type="EMBL" id="JBBMFD010000010">
    <property type="protein sequence ID" value="MEQ2440659.1"/>
    <property type="molecule type" value="Genomic_DNA"/>
</dbReference>
<dbReference type="SUPFAM" id="SSF51735">
    <property type="entry name" value="NAD(P)-binding Rossmann-fold domains"/>
    <property type="match status" value="1"/>
</dbReference>
<accession>A0ABV1E027</accession>
<evidence type="ECO:0000256" key="2">
    <source>
        <dbReference type="ARBA" id="ARBA00023002"/>
    </source>
</evidence>
<name>A0ABV1E027_9FIRM</name>
<dbReference type="Proteomes" id="UP001489509">
    <property type="component" value="Unassembled WGS sequence"/>
</dbReference>
<dbReference type="Gene3D" id="3.40.50.720">
    <property type="entry name" value="NAD(P)-binding Rossmann-like Domain"/>
    <property type="match status" value="1"/>
</dbReference>
<comment type="similarity">
    <text evidence="1">Belongs to the short-chain dehydrogenases/reductases (SDR) family.</text>
</comment>
<evidence type="ECO:0000313" key="3">
    <source>
        <dbReference type="EMBL" id="MEQ2440659.1"/>
    </source>
</evidence>
<keyword evidence="2" id="KW-0560">Oxidoreductase</keyword>
<comment type="caution">
    <text evidence="3">The sequence shown here is derived from an EMBL/GenBank/DDBJ whole genome shotgun (WGS) entry which is preliminary data.</text>
</comment>
<reference evidence="3 4" key="1">
    <citation type="submission" date="2024-03" db="EMBL/GenBank/DDBJ databases">
        <title>Human intestinal bacterial collection.</title>
        <authorList>
            <person name="Pauvert C."/>
            <person name="Hitch T.C.A."/>
            <person name="Clavel T."/>
        </authorList>
    </citation>
    <scope>NUCLEOTIDE SEQUENCE [LARGE SCALE GENOMIC DNA]</scope>
    <source>
        <strain evidence="3 4">CLA-JM-H44</strain>
    </source>
</reference>
<dbReference type="PROSITE" id="PS00061">
    <property type="entry name" value="ADH_SHORT"/>
    <property type="match status" value="1"/>
</dbReference>
<proteinExistence type="inferred from homology"/>
<dbReference type="PRINTS" id="PR00081">
    <property type="entry name" value="GDHRDH"/>
</dbReference>
<dbReference type="PANTHER" id="PTHR42760">
    <property type="entry name" value="SHORT-CHAIN DEHYDROGENASES/REDUCTASES FAMILY MEMBER"/>
    <property type="match status" value="1"/>
</dbReference>
<evidence type="ECO:0000313" key="4">
    <source>
        <dbReference type="Proteomes" id="UP001489509"/>
    </source>
</evidence>
<dbReference type="InterPro" id="IPR002347">
    <property type="entry name" value="SDR_fam"/>
</dbReference>
<dbReference type="NCBIfam" id="NF009386">
    <property type="entry name" value="PRK12745.1"/>
    <property type="match status" value="1"/>
</dbReference>
<keyword evidence="4" id="KW-1185">Reference proteome</keyword>
<dbReference type="PANTHER" id="PTHR42760:SF133">
    <property type="entry name" value="3-OXOACYL-[ACYL-CARRIER-PROTEIN] REDUCTASE"/>
    <property type="match status" value="1"/>
</dbReference>
<protein>
    <submittedName>
        <fullName evidence="3">3-ketoacyl-ACP reductase</fullName>
    </submittedName>
</protein>
<dbReference type="RefSeq" id="WP_349219346.1">
    <property type="nucleotide sequence ID" value="NZ_JBBMFD010000010.1"/>
</dbReference>
<dbReference type="Pfam" id="PF13561">
    <property type="entry name" value="adh_short_C2"/>
    <property type="match status" value="1"/>
</dbReference>
<sequence>MKRYALVTGGARGIGLAITRQLLKEGVGVSILGTSPQEKVAPVLKDLRTGQSPVLYFSGSLADRGDRERYVAGSVEAFGRIDILINNAGVAPKVRTDLLSMTEESFTQVLDINLKGMLFLTQSVARRMVGQEPVEGRRGVIVNVSSMSAYVSSVSRGEYCISKAGVSMVTALFADRLAEEGIGVFEVRPGIIATDMTAAVTEKYDRFFAESGQVPIARWGTPEDVAGAVSLLISDKLRYSTGDVLNVDGGYHIRRL</sequence>
<gene>
    <name evidence="3" type="ORF">WMO26_07450</name>
</gene>
<organism evidence="3 4">
    <name type="scientific">Solibaculum intestinale</name>
    <dbReference type="NCBI Taxonomy" id="3133165"/>
    <lineage>
        <taxon>Bacteria</taxon>
        <taxon>Bacillati</taxon>
        <taxon>Bacillota</taxon>
        <taxon>Clostridia</taxon>
        <taxon>Eubacteriales</taxon>
        <taxon>Oscillospiraceae</taxon>
        <taxon>Solibaculum</taxon>
    </lineage>
</organism>
<evidence type="ECO:0000256" key="1">
    <source>
        <dbReference type="ARBA" id="ARBA00006484"/>
    </source>
</evidence>
<dbReference type="InterPro" id="IPR036291">
    <property type="entry name" value="NAD(P)-bd_dom_sf"/>
</dbReference>
<dbReference type="PRINTS" id="PR00080">
    <property type="entry name" value="SDRFAMILY"/>
</dbReference>
<dbReference type="InterPro" id="IPR020904">
    <property type="entry name" value="Sc_DH/Rdtase_CS"/>
</dbReference>